<gene>
    <name evidence="2" type="ORF">Mal52_19490</name>
</gene>
<protein>
    <submittedName>
        <fullName evidence="2">Uncharacterized protein</fullName>
    </submittedName>
</protein>
<proteinExistence type="predicted"/>
<dbReference type="EMBL" id="CP036276">
    <property type="protein sequence ID" value="QDU43474.1"/>
    <property type="molecule type" value="Genomic_DNA"/>
</dbReference>
<sequence>MKAFQIFLTVAVLGGIGNMAVEAKAQNPIVGGGSQTDVYYDPFNDHTYVKRERVSVRESAFDPGRMYVDPGSKRYVDRYFRDNNGQLVREFGWTWTSNGRPHGKLTRQRVRHYSNPRPGCNRPGPGGGVTIDDQDTVVFSVGGNKRRPNNNRRPKYNGRPGNNRRPGGTTIDDRKTVIFDANSRNKNRNRNNNNRNNNRKRTGRNQSRNGRPAMFGSIR</sequence>
<keyword evidence="3" id="KW-1185">Reference proteome</keyword>
<feature type="compositionally biased region" description="Basic residues" evidence="1">
    <location>
        <begin position="144"/>
        <end position="156"/>
    </location>
</feature>
<organism evidence="2 3">
    <name type="scientific">Symmachiella dynata</name>
    <dbReference type="NCBI Taxonomy" id="2527995"/>
    <lineage>
        <taxon>Bacteria</taxon>
        <taxon>Pseudomonadati</taxon>
        <taxon>Planctomycetota</taxon>
        <taxon>Planctomycetia</taxon>
        <taxon>Planctomycetales</taxon>
        <taxon>Planctomycetaceae</taxon>
        <taxon>Symmachiella</taxon>
    </lineage>
</organism>
<evidence type="ECO:0000256" key="1">
    <source>
        <dbReference type="SAM" id="MobiDB-lite"/>
    </source>
</evidence>
<feature type="region of interest" description="Disordered" evidence="1">
    <location>
        <begin position="99"/>
        <end position="219"/>
    </location>
</feature>
<dbReference type="OrthoDB" id="286332at2"/>
<feature type="compositionally biased region" description="Low complexity" evidence="1">
    <location>
        <begin position="157"/>
        <end position="168"/>
    </location>
</feature>
<reference evidence="2 3" key="1">
    <citation type="submission" date="2019-02" db="EMBL/GenBank/DDBJ databases">
        <title>Deep-cultivation of Planctomycetes and their phenomic and genomic characterization uncovers novel biology.</title>
        <authorList>
            <person name="Wiegand S."/>
            <person name="Jogler M."/>
            <person name="Boedeker C."/>
            <person name="Pinto D."/>
            <person name="Vollmers J."/>
            <person name="Rivas-Marin E."/>
            <person name="Kohn T."/>
            <person name="Peeters S.H."/>
            <person name="Heuer A."/>
            <person name="Rast P."/>
            <person name="Oberbeckmann S."/>
            <person name="Bunk B."/>
            <person name="Jeske O."/>
            <person name="Meyerdierks A."/>
            <person name="Storesund J.E."/>
            <person name="Kallscheuer N."/>
            <person name="Luecker S."/>
            <person name="Lage O.M."/>
            <person name="Pohl T."/>
            <person name="Merkel B.J."/>
            <person name="Hornburger P."/>
            <person name="Mueller R.-W."/>
            <person name="Bruemmer F."/>
            <person name="Labrenz M."/>
            <person name="Spormann A.M."/>
            <person name="Op den Camp H."/>
            <person name="Overmann J."/>
            <person name="Amann R."/>
            <person name="Jetten M.S.M."/>
            <person name="Mascher T."/>
            <person name="Medema M.H."/>
            <person name="Devos D.P."/>
            <person name="Kaster A.-K."/>
            <person name="Ovreas L."/>
            <person name="Rohde M."/>
            <person name="Galperin M.Y."/>
            <person name="Jogler C."/>
        </authorList>
    </citation>
    <scope>NUCLEOTIDE SEQUENCE [LARGE SCALE GENOMIC DNA]</scope>
    <source>
        <strain evidence="2 3">Mal52</strain>
    </source>
</reference>
<feature type="compositionally biased region" description="Basic residues" evidence="1">
    <location>
        <begin position="101"/>
        <end position="114"/>
    </location>
</feature>
<dbReference type="RefSeq" id="WP_145375576.1">
    <property type="nucleotide sequence ID" value="NZ_CAXBED010000119.1"/>
</dbReference>
<dbReference type="KEGG" id="sdyn:Mal52_19490"/>
<dbReference type="Proteomes" id="UP000319383">
    <property type="component" value="Chromosome"/>
</dbReference>
<evidence type="ECO:0000313" key="2">
    <source>
        <dbReference type="EMBL" id="QDU43474.1"/>
    </source>
</evidence>
<dbReference type="AlphaFoldDB" id="A0A517ZLY0"/>
<accession>A0A517ZLY0</accession>
<name>A0A517ZLY0_9PLAN</name>
<evidence type="ECO:0000313" key="3">
    <source>
        <dbReference type="Proteomes" id="UP000319383"/>
    </source>
</evidence>